<organism evidence="2 3">
    <name type="scientific">Helianthus annuus</name>
    <name type="common">Common sunflower</name>
    <dbReference type="NCBI Taxonomy" id="4232"/>
    <lineage>
        <taxon>Eukaryota</taxon>
        <taxon>Viridiplantae</taxon>
        <taxon>Streptophyta</taxon>
        <taxon>Embryophyta</taxon>
        <taxon>Tracheophyta</taxon>
        <taxon>Spermatophyta</taxon>
        <taxon>Magnoliopsida</taxon>
        <taxon>eudicotyledons</taxon>
        <taxon>Gunneridae</taxon>
        <taxon>Pentapetalae</taxon>
        <taxon>asterids</taxon>
        <taxon>campanulids</taxon>
        <taxon>Asterales</taxon>
        <taxon>Asteraceae</taxon>
        <taxon>Asteroideae</taxon>
        <taxon>Heliantheae alliance</taxon>
        <taxon>Heliantheae</taxon>
        <taxon>Helianthus</taxon>
    </lineage>
</organism>
<evidence type="ECO:0000313" key="2">
    <source>
        <dbReference type="EMBL" id="KAF5777110.1"/>
    </source>
</evidence>
<keyword evidence="3" id="KW-1185">Reference proteome</keyword>
<dbReference type="Proteomes" id="UP000215914">
    <property type="component" value="Unassembled WGS sequence"/>
</dbReference>
<feature type="compositionally biased region" description="Acidic residues" evidence="1">
    <location>
        <begin position="85"/>
        <end position="102"/>
    </location>
</feature>
<proteinExistence type="predicted"/>
<comment type="caution">
    <text evidence="2">The sequence shown here is derived from an EMBL/GenBank/DDBJ whole genome shotgun (WGS) entry which is preliminary data.</text>
</comment>
<protein>
    <submittedName>
        <fullName evidence="2">Uncharacterized protein</fullName>
    </submittedName>
</protein>
<gene>
    <name evidence="2" type="ORF">HanXRQr2_Chr12g0531811</name>
</gene>
<evidence type="ECO:0000313" key="3">
    <source>
        <dbReference type="Proteomes" id="UP000215914"/>
    </source>
</evidence>
<name>A0A9K3MV42_HELAN</name>
<reference evidence="2" key="1">
    <citation type="journal article" date="2017" name="Nature">
        <title>The sunflower genome provides insights into oil metabolism, flowering and Asterid evolution.</title>
        <authorList>
            <person name="Badouin H."/>
            <person name="Gouzy J."/>
            <person name="Grassa C.J."/>
            <person name="Murat F."/>
            <person name="Staton S.E."/>
            <person name="Cottret L."/>
            <person name="Lelandais-Briere C."/>
            <person name="Owens G.L."/>
            <person name="Carrere S."/>
            <person name="Mayjonade B."/>
            <person name="Legrand L."/>
            <person name="Gill N."/>
            <person name="Kane N.C."/>
            <person name="Bowers J.E."/>
            <person name="Hubner S."/>
            <person name="Bellec A."/>
            <person name="Berard A."/>
            <person name="Berges H."/>
            <person name="Blanchet N."/>
            <person name="Boniface M.C."/>
            <person name="Brunel D."/>
            <person name="Catrice O."/>
            <person name="Chaidir N."/>
            <person name="Claudel C."/>
            <person name="Donnadieu C."/>
            <person name="Faraut T."/>
            <person name="Fievet G."/>
            <person name="Helmstetter N."/>
            <person name="King M."/>
            <person name="Knapp S.J."/>
            <person name="Lai Z."/>
            <person name="Le Paslier M.C."/>
            <person name="Lippi Y."/>
            <person name="Lorenzon L."/>
            <person name="Mandel J.R."/>
            <person name="Marage G."/>
            <person name="Marchand G."/>
            <person name="Marquand E."/>
            <person name="Bret-Mestries E."/>
            <person name="Morien E."/>
            <person name="Nambeesan S."/>
            <person name="Nguyen T."/>
            <person name="Pegot-Espagnet P."/>
            <person name="Pouilly N."/>
            <person name="Raftis F."/>
            <person name="Sallet E."/>
            <person name="Schiex T."/>
            <person name="Thomas J."/>
            <person name="Vandecasteele C."/>
            <person name="Vares D."/>
            <person name="Vear F."/>
            <person name="Vautrin S."/>
            <person name="Crespi M."/>
            <person name="Mangin B."/>
            <person name="Burke J.M."/>
            <person name="Salse J."/>
            <person name="Munos S."/>
            <person name="Vincourt P."/>
            <person name="Rieseberg L.H."/>
            <person name="Langlade N.B."/>
        </authorList>
    </citation>
    <scope>NUCLEOTIDE SEQUENCE</scope>
    <source>
        <tissue evidence="2">Leaves</tissue>
    </source>
</reference>
<accession>A0A9K3MV42</accession>
<feature type="region of interest" description="Disordered" evidence="1">
    <location>
        <begin position="85"/>
        <end position="107"/>
    </location>
</feature>
<sequence>MPLQPAVDEVGNFLDHTKHLLQDFDDKQKAQIHLFASEDAPHYAWELEKIAMKYGLFCNKQIRIPWGGLKRTGFYYIVSFSFEGEEEEEEEAEAEEEEEEGEALQQANSYTMGRVEADWILLHCFVFV</sequence>
<dbReference type="EMBL" id="MNCJ02000327">
    <property type="protein sequence ID" value="KAF5777110.1"/>
    <property type="molecule type" value="Genomic_DNA"/>
</dbReference>
<dbReference type="AlphaFoldDB" id="A0A9K3MV42"/>
<evidence type="ECO:0000256" key="1">
    <source>
        <dbReference type="SAM" id="MobiDB-lite"/>
    </source>
</evidence>
<reference evidence="2" key="2">
    <citation type="submission" date="2020-06" db="EMBL/GenBank/DDBJ databases">
        <title>Helianthus annuus Genome sequencing and assembly Release 2.</title>
        <authorList>
            <person name="Gouzy J."/>
            <person name="Langlade N."/>
            <person name="Munos S."/>
        </authorList>
    </citation>
    <scope>NUCLEOTIDE SEQUENCE</scope>
    <source>
        <tissue evidence="2">Leaves</tissue>
    </source>
</reference>
<dbReference type="Gramene" id="mRNA:HanXRQr2_Chr12g0531811">
    <property type="protein sequence ID" value="CDS:HanXRQr2_Chr12g0531811.1"/>
    <property type="gene ID" value="HanXRQr2_Chr12g0531811"/>
</dbReference>